<comment type="subcellular location">
    <subcellularLocation>
        <location evidence="1">Mitochondrion inner membrane</location>
        <topology evidence="1">Multi-pass membrane protein</topology>
    </subcellularLocation>
</comment>
<keyword evidence="7 8" id="KW-0472">Membrane</keyword>
<comment type="caution">
    <text evidence="10">The sequence shown here is derived from an EMBL/GenBank/DDBJ whole genome shotgun (WGS) entry which is preliminary data.</text>
</comment>
<dbReference type="SUPFAM" id="SSF103506">
    <property type="entry name" value="Mitochondrial carrier"/>
    <property type="match status" value="1"/>
</dbReference>
<name>A0AAV9ITH2_CYACA</name>
<evidence type="ECO:0000256" key="9">
    <source>
        <dbReference type="RuleBase" id="RU000488"/>
    </source>
</evidence>
<keyword evidence="4" id="KW-0999">Mitochondrion inner membrane</keyword>
<dbReference type="PROSITE" id="PS50920">
    <property type="entry name" value="SOLCAR"/>
    <property type="match status" value="1"/>
</dbReference>
<dbReference type="EMBL" id="JANCYW010000005">
    <property type="protein sequence ID" value="KAK4535476.1"/>
    <property type="molecule type" value="Genomic_DNA"/>
</dbReference>
<proteinExistence type="inferred from homology"/>
<dbReference type="AlphaFoldDB" id="A0AAV9ITH2"/>
<evidence type="ECO:0000256" key="2">
    <source>
        <dbReference type="ARBA" id="ARBA00006375"/>
    </source>
</evidence>
<sequence>MSESWSLRGLLRRTRSGGMEMERRKLNPRELIGVGALAGVIELCIQQPTIYFKNQIQRNAQIVLSPRHWYRGLAVNAASIAPITGIQFAGNGVAREYFHRRNSDPAAPLSRWETLAAAGFGGATSALVSTPAELVMIQQQKTGQSLAAEFWNAARQGPFKLYKGLIATAIREGIYTGGYLGLAPLLRAEFEQMYGHGGMVPFAASAVCAGVFAASASQWADTIKTIQQADIAHVADKRESTDIGRRYRNFFQTARRVYQEKRSVRFFFSGLVPRGVRTVGAVFILNLAGDWLTRGYGVLTGTVFIH</sequence>
<evidence type="ECO:0000256" key="8">
    <source>
        <dbReference type="PROSITE-ProRule" id="PRU00282"/>
    </source>
</evidence>
<evidence type="ECO:0000256" key="1">
    <source>
        <dbReference type="ARBA" id="ARBA00004448"/>
    </source>
</evidence>
<keyword evidence="5" id="KW-1133">Transmembrane helix</keyword>
<comment type="similarity">
    <text evidence="2 9">Belongs to the mitochondrial carrier (TC 2.A.29) family.</text>
</comment>
<evidence type="ECO:0000256" key="5">
    <source>
        <dbReference type="ARBA" id="ARBA00022989"/>
    </source>
</evidence>
<evidence type="ECO:0000256" key="3">
    <source>
        <dbReference type="ARBA" id="ARBA00022692"/>
    </source>
</evidence>
<dbReference type="Proteomes" id="UP001301350">
    <property type="component" value="Unassembled WGS sequence"/>
</dbReference>
<reference evidence="10 11" key="1">
    <citation type="submission" date="2022-07" db="EMBL/GenBank/DDBJ databases">
        <title>Genome-wide signatures of adaptation to extreme environments.</title>
        <authorList>
            <person name="Cho C.H."/>
            <person name="Yoon H.S."/>
        </authorList>
    </citation>
    <scope>NUCLEOTIDE SEQUENCE [LARGE SCALE GENOMIC DNA]</scope>
    <source>
        <strain evidence="10 11">DBV 063 E5</strain>
    </source>
</reference>
<keyword evidence="3 8" id="KW-0812">Transmembrane</keyword>
<protein>
    <recommendedName>
        <fullName evidence="12">Mitochondrial carrier protein</fullName>
    </recommendedName>
</protein>
<evidence type="ECO:0008006" key="12">
    <source>
        <dbReference type="Google" id="ProtNLM"/>
    </source>
</evidence>
<dbReference type="GO" id="GO:0022857">
    <property type="term" value="F:transmembrane transporter activity"/>
    <property type="evidence" value="ECO:0007669"/>
    <property type="project" value="TreeGrafter"/>
</dbReference>
<evidence type="ECO:0000256" key="4">
    <source>
        <dbReference type="ARBA" id="ARBA00022792"/>
    </source>
</evidence>
<accession>A0AAV9ITH2</accession>
<keyword evidence="6" id="KW-0496">Mitochondrion</keyword>
<dbReference type="PANTHER" id="PTHR45678:SF9">
    <property type="entry name" value="CALCIUM-BINDING MITOCHONDRIAL CARRIER PROTEIN ARALAR1"/>
    <property type="match status" value="1"/>
</dbReference>
<keyword evidence="9" id="KW-0813">Transport</keyword>
<dbReference type="InterPro" id="IPR023395">
    <property type="entry name" value="MCP_dom_sf"/>
</dbReference>
<dbReference type="GO" id="GO:0005743">
    <property type="term" value="C:mitochondrial inner membrane"/>
    <property type="evidence" value="ECO:0007669"/>
    <property type="project" value="UniProtKB-SubCell"/>
</dbReference>
<evidence type="ECO:0000256" key="7">
    <source>
        <dbReference type="ARBA" id="ARBA00023136"/>
    </source>
</evidence>
<dbReference type="InterPro" id="IPR051028">
    <property type="entry name" value="Mito_Solute_Carrier"/>
</dbReference>
<organism evidence="10 11">
    <name type="scientific">Cyanidium caldarium</name>
    <name type="common">Red alga</name>
    <dbReference type="NCBI Taxonomy" id="2771"/>
    <lineage>
        <taxon>Eukaryota</taxon>
        <taxon>Rhodophyta</taxon>
        <taxon>Bangiophyceae</taxon>
        <taxon>Cyanidiales</taxon>
        <taxon>Cyanidiaceae</taxon>
        <taxon>Cyanidium</taxon>
    </lineage>
</organism>
<evidence type="ECO:0000313" key="10">
    <source>
        <dbReference type="EMBL" id="KAK4535476.1"/>
    </source>
</evidence>
<gene>
    <name evidence="10" type="ORF">CDCA_CDCA05G1501</name>
</gene>
<dbReference type="Gene3D" id="1.50.40.10">
    <property type="entry name" value="Mitochondrial carrier domain"/>
    <property type="match status" value="1"/>
</dbReference>
<feature type="repeat" description="Solcar" evidence="8">
    <location>
        <begin position="113"/>
        <end position="189"/>
    </location>
</feature>
<evidence type="ECO:0000256" key="6">
    <source>
        <dbReference type="ARBA" id="ARBA00023128"/>
    </source>
</evidence>
<evidence type="ECO:0000313" key="11">
    <source>
        <dbReference type="Proteomes" id="UP001301350"/>
    </source>
</evidence>
<dbReference type="InterPro" id="IPR018108">
    <property type="entry name" value="MCP_transmembrane"/>
</dbReference>
<keyword evidence="11" id="KW-1185">Reference proteome</keyword>
<dbReference type="Pfam" id="PF00153">
    <property type="entry name" value="Mito_carr"/>
    <property type="match status" value="2"/>
</dbReference>
<dbReference type="PANTHER" id="PTHR45678">
    <property type="entry name" value="MITOCHONDRIAL 2-OXODICARBOXYLATE CARRIER 1-RELATED"/>
    <property type="match status" value="1"/>
</dbReference>